<accession>T0AUG7</accession>
<gene>
    <name evidence="3" type="ORF">M622_12170</name>
</gene>
<reference evidence="3 4" key="1">
    <citation type="submission" date="2013-06" db="EMBL/GenBank/DDBJ databases">
        <title>Draft genome sequence of Thauera terpenica.</title>
        <authorList>
            <person name="Liu B."/>
            <person name="Frostegard A.H."/>
            <person name="Shapleigh J.P."/>
        </authorList>
    </citation>
    <scope>NUCLEOTIDE SEQUENCE [LARGE SCALE GENOMIC DNA]</scope>
    <source>
        <strain evidence="3 4">58Eu</strain>
    </source>
</reference>
<keyword evidence="4" id="KW-1185">Reference proteome</keyword>
<evidence type="ECO:0000313" key="4">
    <source>
        <dbReference type="Proteomes" id="UP000015455"/>
    </source>
</evidence>
<comment type="caution">
    <text evidence="3">The sequence shown here is derived from an EMBL/GenBank/DDBJ whole genome shotgun (WGS) entry which is preliminary data.</text>
</comment>
<dbReference type="EMBL" id="ATJV01000044">
    <property type="protein sequence ID" value="EPZ16484.1"/>
    <property type="molecule type" value="Genomic_DNA"/>
</dbReference>
<evidence type="ECO:0008006" key="5">
    <source>
        <dbReference type="Google" id="ProtNLM"/>
    </source>
</evidence>
<organism evidence="3 4">
    <name type="scientific">Thauera terpenica 58Eu</name>
    <dbReference type="NCBI Taxonomy" id="1348657"/>
    <lineage>
        <taxon>Bacteria</taxon>
        <taxon>Pseudomonadati</taxon>
        <taxon>Pseudomonadota</taxon>
        <taxon>Betaproteobacteria</taxon>
        <taxon>Rhodocyclales</taxon>
        <taxon>Zoogloeaceae</taxon>
        <taxon>Thauera</taxon>
    </lineage>
</organism>
<sequence>MKNSIKTSIAVAIIATGALGASAALAWGGHCDGSGPRGGMGGWSQMEPEQMEERMAQRIDLHFARLELALVLSPAQKPAFDTFKAEMKARAERMASAMAERRTGTRPATAVERMQRMEEMGKLRQSEMAEARKTVETFYATLGEAQKIVFDAEFQKMGPRDGMGERGLRDGSGAGGGGGAGMRSGRG</sequence>
<dbReference type="PATRIC" id="fig|1348657.5.peg.975"/>
<evidence type="ECO:0000313" key="3">
    <source>
        <dbReference type="EMBL" id="EPZ16484.1"/>
    </source>
</evidence>
<dbReference type="OrthoDB" id="9180611at2"/>
<dbReference type="InterPro" id="IPR012899">
    <property type="entry name" value="LTXXQ"/>
</dbReference>
<feature type="compositionally biased region" description="Basic and acidic residues" evidence="1">
    <location>
        <begin position="159"/>
        <end position="169"/>
    </location>
</feature>
<dbReference type="AlphaFoldDB" id="T0AUG7"/>
<feature type="signal peptide" evidence="2">
    <location>
        <begin position="1"/>
        <end position="26"/>
    </location>
</feature>
<keyword evidence="2" id="KW-0732">Signal</keyword>
<dbReference type="eggNOG" id="ENOG5032X40">
    <property type="taxonomic scope" value="Bacteria"/>
</dbReference>
<dbReference type="Proteomes" id="UP000015455">
    <property type="component" value="Unassembled WGS sequence"/>
</dbReference>
<dbReference type="RefSeq" id="WP_021248417.1">
    <property type="nucleotide sequence ID" value="NZ_ATJV01000044.1"/>
</dbReference>
<evidence type="ECO:0000256" key="2">
    <source>
        <dbReference type="SAM" id="SignalP"/>
    </source>
</evidence>
<protein>
    <recommendedName>
        <fullName evidence="5">Zinc resistance-associated protein</fullName>
    </recommendedName>
</protein>
<feature type="region of interest" description="Disordered" evidence="1">
    <location>
        <begin position="159"/>
        <end position="187"/>
    </location>
</feature>
<feature type="compositionally biased region" description="Gly residues" evidence="1">
    <location>
        <begin position="170"/>
        <end position="187"/>
    </location>
</feature>
<dbReference type="GO" id="GO:0042597">
    <property type="term" value="C:periplasmic space"/>
    <property type="evidence" value="ECO:0007669"/>
    <property type="project" value="InterPro"/>
</dbReference>
<name>T0AUG7_9RHOO</name>
<evidence type="ECO:0000256" key="1">
    <source>
        <dbReference type="SAM" id="MobiDB-lite"/>
    </source>
</evidence>
<feature type="chain" id="PRO_5004561875" description="Zinc resistance-associated protein" evidence="2">
    <location>
        <begin position="27"/>
        <end position="187"/>
    </location>
</feature>
<dbReference type="STRING" id="1348657.M622_12170"/>
<proteinExistence type="predicted"/>
<dbReference type="Pfam" id="PF07813">
    <property type="entry name" value="LTXXQ"/>
    <property type="match status" value="1"/>
</dbReference>